<evidence type="ECO:0000259" key="8">
    <source>
        <dbReference type="PROSITE" id="PS50850"/>
    </source>
</evidence>
<feature type="transmembrane region" description="Helical" evidence="7">
    <location>
        <begin position="81"/>
        <end position="100"/>
    </location>
</feature>
<keyword evidence="3" id="KW-1003">Cell membrane</keyword>
<evidence type="ECO:0000256" key="6">
    <source>
        <dbReference type="ARBA" id="ARBA00023136"/>
    </source>
</evidence>
<accession>A0A075V6J2</accession>
<dbReference type="PROSITE" id="PS50850">
    <property type="entry name" value="MFS"/>
    <property type="match status" value="1"/>
</dbReference>
<dbReference type="InterPro" id="IPR020846">
    <property type="entry name" value="MFS_dom"/>
</dbReference>
<dbReference type="NCBIfam" id="TIGR00711">
    <property type="entry name" value="efflux_EmrB"/>
    <property type="match status" value="1"/>
</dbReference>
<feature type="transmembrane region" description="Helical" evidence="7">
    <location>
        <begin position="233"/>
        <end position="252"/>
    </location>
</feature>
<dbReference type="PANTHER" id="PTHR42718:SF39">
    <property type="entry name" value="ACTINORHODIN TRANSPORTER-RELATED"/>
    <property type="match status" value="1"/>
</dbReference>
<evidence type="ECO:0000256" key="7">
    <source>
        <dbReference type="SAM" id="Phobius"/>
    </source>
</evidence>
<dbReference type="PANTHER" id="PTHR42718">
    <property type="entry name" value="MAJOR FACILITATOR SUPERFAMILY MULTIDRUG TRANSPORTER MFSC"/>
    <property type="match status" value="1"/>
</dbReference>
<feature type="transmembrane region" description="Helical" evidence="7">
    <location>
        <begin position="372"/>
        <end position="396"/>
    </location>
</feature>
<evidence type="ECO:0000313" key="9">
    <source>
        <dbReference type="EMBL" id="AIG78535.1"/>
    </source>
</evidence>
<proteinExistence type="predicted"/>
<keyword evidence="6 7" id="KW-0472">Membrane</keyword>
<protein>
    <submittedName>
        <fullName evidence="9">Conserved putative membrane protein</fullName>
    </submittedName>
</protein>
<dbReference type="STRING" id="208439.AJAP_28485"/>
<keyword evidence="5 7" id="KW-1133">Transmembrane helix</keyword>
<evidence type="ECO:0000256" key="3">
    <source>
        <dbReference type="ARBA" id="ARBA00022475"/>
    </source>
</evidence>
<feature type="transmembrane region" description="Helical" evidence="7">
    <location>
        <begin position="341"/>
        <end position="360"/>
    </location>
</feature>
<dbReference type="eggNOG" id="COG0477">
    <property type="taxonomic scope" value="Bacteria"/>
</dbReference>
<feature type="transmembrane region" description="Helical" evidence="7">
    <location>
        <begin position="169"/>
        <end position="190"/>
    </location>
</feature>
<dbReference type="InterPro" id="IPR004638">
    <property type="entry name" value="EmrB-like"/>
</dbReference>
<dbReference type="EMBL" id="CP008953">
    <property type="protein sequence ID" value="AIG78535.1"/>
    <property type="molecule type" value="Genomic_DNA"/>
</dbReference>
<sequence>MAVSEKTSPRAVWWLLATVLVVELMDLLDSTIVNVAGPSLEKSLRSSPVGLQWVIGGYALTLGAGLVLGGRLGDRYGRRPMFLFGLVAFTLASLLCAIAPSIETLITFRLVQGVAGAMMLPQGLGILRDNLAPRDLTKALAIFGPVLGLGGVLGPVLGGALVDWDLFGLGWRLVFLVNVPVGLAALVFAWRLVPRGVGTRTLRVDVVGAVFVAAASALLVLPLNEGQAAGWPLWTWLSLSAAALGYVGFALWQRRVVRLGRDPLVTPALFGKPAFTVGLVAVALFFGGMIGTQLVLTFFLQIGQGFTAGQAGLGNLPVALGTAVGGTISGGLLAAKLGRRVLQAGAIVQLAGVAWLWLALADTTDFTIWRIVPGSAVAGIGSGIVIAAVFNTVLGAVDDDEVGSASGVLSAVQSIGGSVGVAVFSTVFFAGALSGAVTESFRDALVVQAIVIGLFLLISPLFPRRARPDDADLAAGTDATTPADIVDADTTLASAAPASRTAEGSR</sequence>
<dbReference type="GO" id="GO:0005886">
    <property type="term" value="C:plasma membrane"/>
    <property type="evidence" value="ECO:0007669"/>
    <property type="project" value="UniProtKB-SubCell"/>
</dbReference>
<dbReference type="InterPro" id="IPR011701">
    <property type="entry name" value="MFS"/>
</dbReference>
<feature type="transmembrane region" description="Helical" evidence="7">
    <location>
        <begin position="273"/>
        <end position="296"/>
    </location>
</feature>
<reference evidence="9 10" key="1">
    <citation type="journal article" date="2014" name="J. Biotechnol.">
        <title>Complete genome sequence of the actinobacterium Amycolatopsis japonica MG417-CF17(T) (=DSM 44213T) producing (S,S)-N,N'-ethylenediaminedisuccinic acid.</title>
        <authorList>
            <person name="Stegmann E."/>
            <person name="Albersmeier A."/>
            <person name="Spohn M."/>
            <person name="Gert H."/>
            <person name="Weber T."/>
            <person name="Wohlleben W."/>
            <person name="Kalinowski J."/>
            <person name="Ruckert C."/>
        </authorList>
    </citation>
    <scope>NUCLEOTIDE SEQUENCE [LARGE SCALE GENOMIC DNA]</scope>
    <source>
        <strain evidence="10">MG417-CF17 (DSM 44213)</strain>
    </source>
</reference>
<evidence type="ECO:0000256" key="2">
    <source>
        <dbReference type="ARBA" id="ARBA00022448"/>
    </source>
</evidence>
<feature type="transmembrane region" description="Helical" evidence="7">
    <location>
        <begin position="106"/>
        <end position="127"/>
    </location>
</feature>
<feature type="transmembrane region" description="Helical" evidence="7">
    <location>
        <begin position="49"/>
        <end position="69"/>
    </location>
</feature>
<dbReference type="InterPro" id="IPR036259">
    <property type="entry name" value="MFS_trans_sf"/>
</dbReference>
<keyword evidence="4 7" id="KW-0812">Transmembrane</keyword>
<comment type="subcellular location">
    <subcellularLocation>
        <location evidence="1">Cell membrane</location>
        <topology evidence="1">Multi-pass membrane protein</topology>
    </subcellularLocation>
</comment>
<evidence type="ECO:0000256" key="5">
    <source>
        <dbReference type="ARBA" id="ARBA00022989"/>
    </source>
</evidence>
<dbReference type="CDD" id="cd17321">
    <property type="entry name" value="MFS_MMR_MDR_like"/>
    <property type="match status" value="1"/>
</dbReference>
<dbReference type="SUPFAM" id="SSF103473">
    <property type="entry name" value="MFS general substrate transporter"/>
    <property type="match status" value="1"/>
</dbReference>
<keyword evidence="10" id="KW-1185">Reference proteome</keyword>
<feature type="transmembrane region" description="Helical" evidence="7">
    <location>
        <begin position="139"/>
        <end position="157"/>
    </location>
</feature>
<dbReference type="RefSeq" id="WP_084098371.1">
    <property type="nucleotide sequence ID" value="NZ_CP008953.1"/>
</dbReference>
<feature type="transmembrane region" description="Helical" evidence="7">
    <location>
        <begin position="445"/>
        <end position="462"/>
    </location>
</feature>
<dbReference type="Proteomes" id="UP000028492">
    <property type="component" value="Chromosome"/>
</dbReference>
<feature type="transmembrane region" description="Helical" evidence="7">
    <location>
        <begin position="316"/>
        <end position="334"/>
    </location>
</feature>
<gene>
    <name evidence="9" type="ORF">AJAP_28485</name>
</gene>
<dbReference type="GO" id="GO:0022857">
    <property type="term" value="F:transmembrane transporter activity"/>
    <property type="evidence" value="ECO:0007669"/>
    <property type="project" value="InterPro"/>
</dbReference>
<dbReference type="Gene3D" id="1.20.1250.20">
    <property type="entry name" value="MFS general substrate transporter like domains"/>
    <property type="match status" value="1"/>
</dbReference>
<dbReference type="Pfam" id="PF07690">
    <property type="entry name" value="MFS_1"/>
    <property type="match status" value="1"/>
</dbReference>
<evidence type="ECO:0000256" key="4">
    <source>
        <dbReference type="ARBA" id="ARBA00022692"/>
    </source>
</evidence>
<name>A0A075V6J2_9PSEU</name>
<feature type="domain" description="Major facilitator superfamily (MFS) profile" evidence="8">
    <location>
        <begin position="15"/>
        <end position="467"/>
    </location>
</feature>
<dbReference type="AlphaFoldDB" id="A0A075V6J2"/>
<dbReference type="HOGENOM" id="CLU_000960_28_2_11"/>
<evidence type="ECO:0000313" key="10">
    <source>
        <dbReference type="Proteomes" id="UP000028492"/>
    </source>
</evidence>
<evidence type="ECO:0000256" key="1">
    <source>
        <dbReference type="ARBA" id="ARBA00004651"/>
    </source>
</evidence>
<keyword evidence="2" id="KW-0813">Transport</keyword>
<organism evidence="9 10">
    <name type="scientific">Amycolatopsis japonica</name>
    <dbReference type="NCBI Taxonomy" id="208439"/>
    <lineage>
        <taxon>Bacteria</taxon>
        <taxon>Bacillati</taxon>
        <taxon>Actinomycetota</taxon>
        <taxon>Actinomycetes</taxon>
        <taxon>Pseudonocardiales</taxon>
        <taxon>Pseudonocardiaceae</taxon>
        <taxon>Amycolatopsis</taxon>
        <taxon>Amycolatopsis japonica group</taxon>
    </lineage>
</organism>
<dbReference type="Gene3D" id="1.20.1720.10">
    <property type="entry name" value="Multidrug resistance protein D"/>
    <property type="match status" value="1"/>
</dbReference>
<feature type="transmembrane region" description="Helical" evidence="7">
    <location>
        <begin position="408"/>
        <end position="433"/>
    </location>
</feature>
<feature type="transmembrane region" description="Helical" evidence="7">
    <location>
        <begin position="12"/>
        <end position="37"/>
    </location>
</feature>
<feature type="transmembrane region" description="Helical" evidence="7">
    <location>
        <begin position="202"/>
        <end position="221"/>
    </location>
</feature>
<dbReference type="KEGG" id="aja:AJAP_28485"/>